<keyword evidence="2" id="KW-1133">Transmembrane helix</keyword>
<feature type="transmembrane region" description="Helical" evidence="2">
    <location>
        <begin position="120"/>
        <end position="141"/>
    </location>
</feature>
<dbReference type="Proteomes" id="UP000030694">
    <property type="component" value="Unassembled WGS sequence"/>
</dbReference>
<evidence type="ECO:0000313" key="4">
    <source>
        <dbReference type="Proteomes" id="UP000030694"/>
    </source>
</evidence>
<gene>
    <name evidence="3" type="ORF">PFMC_04567</name>
</gene>
<name>A0A024X2Y6_PLAFC</name>
<keyword evidence="2" id="KW-0472">Membrane</keyword>
<evidence type="ECO:0000256" key="1">
    <source>
        <dbReference type="SAM" id="MobiDB-lite"/>
    </source>
</evidence>
<reference evidence="3 4" key="2">
    <citation type="submission" date="2013-02" db="EMBL/GenBank/DDBJ databases">
        <title>The Genome Sequence of Plasmodium falciparum CAMP/Malaysia.</title>
        <authorList>
            <consortium name="The Broad Institute Genome Sequencing Platform"/>
            <consortium name="The Broad Institute Genome Sequencing Center for Infectious Disease"/>
            <person name="Neafsey D."/>
            <person name="Cheeseman I."/>
            <person name="Volkman S."/>
            <person name="Adams J."/>
            <person name="Walker B."/>
            <person name="Young S.K."/>
            <person name="Zeng Q."/>
            <person name="Gargeya S."/>
            <person name="Fitzgerald M."/>
            <person name="Haas B."/>
            <person name="Abouelleil A."/>
            <person name="Alvarado L."/>
            <person name="Arachchi H.M."/>
            <person name="Berlin A.M."/>
            <person name="Chapman S.B."/>
            <person name="Dewar J."/>
            <person name="Goldberg J."/>
            <person name="Griggs A."/>
            <person name="Gujja S."/>
            <person name="Hansen M."/>
            <person name="Howarth C."/>
            <person name="Imamovic A."/>
            <person name="Larimer J."/>
            <person name="McCowan C."/>
            <person name="Murphy C."/>
            <person name="Neiman D."/>
            <person name="Pearson M."/>
            <person name="Priest M."/>
            <person name="Roberts A."/>
            <person name="Saif S."/>
            <person name="Shea T."/>
            <person name="Sisk P."/>
            <person name="Sykes S."/>
            <person name="Wortman J."/>
            <person name="Nusbaum C."/>
            <person name="Birren B."/>
        </authorList>
    </citation>
    <scope>NUCLEOTIDE SEQUENCE [LARGE SCALE GENOMIC DNA]</scope>
    <source>
        <strain evidence="3 4">CAMP/Malaysia</strain>
    </source>
</reference>
<dbReference type="EMBL" id="KI927543">
    <property type="protein sequence ID" value="ETW59543.1"/>
    <property type="molecule type" value="Genomic_DNA"/>
</dbReference>
<evidence type="ECO:0000256" key="2">
    <source>
        <dbReference type="SAM" id="Phobius"/>
    </source>
</evidence>
<feature type="region of interest" description="Disordered" evidence="1">
    <location>
        <begin position="1"/>
        <end position="35"/>
    </location>
</feature>
<sequence length="338" mass="41430">MEKLIKKKKKKKKKKKNNYHFQGSEEQKSSVQNNKKKMKKLKRGGYIWPIENHKYKKNVSVEILYLFKNILENEEKKGRKNIICLLNNLNLEHFSLFNYSLSSPFLWLLLLIKNRNLKTFCILDICLSHLLCALTFLEAYLKQNLFNFQGMMRRRRKRMGSIYFKFNDHDEIKFINEMYSKLINEMNQKRDIRGTDQIHHNNIQNNDINTYNMYINKIHINNNNNNLTNTNTNTCNTHEQNKDNYQANRKKKSKILHIVIYVYNNTKENKQFIKYIRKISRSLWRCNYVVYYSIHYYKYKYFNKYIDIDNLYRDYIMNILLNNHRLNRYMDESKMLTY</sequence>
<feature type="compositionally biased region" description="Basic residues" evidence="1">
    <location>
        <begin position="1"/>
        <end position="18"/>
    </location>
</feature>
<dbReference type="AlphaFoldDB" id="A0A024X2Y6"/>
<evidence type="ECO:0000313" key="3">
    <source>
        <dbReference type="EMBL" id="ETW59543.1"/>
    </source>
</evidence>
<proteinExistence type="predicted"/>
<evidence type="ECO:0008006" key="5">
    <source>
        <dbReference type="Google" id="ProtNLM"/>
    </source>
</evidence>
<accession>A0A024X2Y6</accession>
<protein>
    <recommendedName>
        <fullName evidence="5">CG2-related protein</fullName>
    </recommendedName>
</protein>
<reference evidence="3 4" key="1">
    <citation type="submission" date="2013-02" db="EMBL/GenBank/DDBJ databases">
        <title>The Genome Annotation of Plasmodium falciparum CAMP/Malaysia.</title>
        <authorList>
            <consortium name="The Broad Institute Genome Sequencing Platform"/>
            <consortium name="The Broad Institute Genome Sequencing Center for Infectious Disease"/>
            <person name="Neafsey D."/>
            <person name="Hoffman S."/>
            <person name="Volkman S."/>
            <person name="Rosenthal P."/>
            <person name="Walker B."/>
            <person name="Young S.K."/>
            <person name="Zeng Q."/>
            <person name="Gargeya S."/>
            <person name="Fitzgerald M."/>
            <person name="Haas B."/>
            <person name="Abouelleil A."/>
            <person name="Allen A.W."/>
            <person name="Alvarado L."/>
            <person name="Arachchi H.M."/>
            <person name="Berlin A.M."/>
            <person name="Chapman S.B."/>
            <person name="Gainer-Dewar J."/>
            <person name="Goldberg J."/>
            <person name="Griggs A."/>
            <person name="Gujja S."/>
            <person name="Hansen M."/>
            <person name="Howarth C."/>
            <person name="Imamovic A."/>
            <person name="Ireland A."/>
            <person name="Larimer J."/>
            <person name="McCowan C."/>
            <person name="Murphy C."/>
            <person name="Pearson M."/>
            <person name="Poon T.W."/>
            <person name="Priest M."/>
            <person name="Roberts A."/>
            <person name="Saif S."/>
            <person name="Shea T."/>
            <person name="Sisk P."/>
            <person name="Sykes S."/>
            <person name="Wortman J."/>
            <person name="Nusbaum C."/>
            <person name="Birren B."/>
        </authorList>
    </citation>
    <scope>NUCLEOTIDE SEQUENCE [LARGE SCALE GENOMIC DNA]</scope>
    <source>
        <strain evidence="3 4">CAMP/Malaysia</strain>
    </source>
</reference>
<organism evidence="3 4">
    <name type="scientific">Plasmodium falciparum (isolate Camp / Malaysia)</name>
    <dbReference type="NCBI Taxonomy" id="5835"/>
    <lineage>
        <taxon>Eukaryota</taxon>
        <taxon>Sar</taxon>
        <taxon>Alveolata</taxon>
        <taxon>Apicomplexa</taxon>
        <taxon>Aconoidasida</taxon>
        <taxon>Haemosporida</taxon>
        <taxon>Plasmodiidae</taxon>
        <taxon>Plasmodium</taxon>
        <taxon>Plasmodium (Laverania)</taxon>
    </lineage>
</organism>
<keyword evidence="2" id="KW-0812">Transmembrane</keyword>